<dbReference type="PANTHER" id="PTHR11439:SF467">
    <property type="entry name" value="INTEGRASE CATALYTIC DOMAIN-CONTAINING PROTEIN"/>
    <property type="match status" value="1"/>
</dbReference>
<gene>
    <name evidence="2" type="ORF">KK1_005480</name>
</gene>
<dbReference type="InterPro" id="IPR013103">
    <property type="entry name" value="RVT_2"/>
</dbReference>
<dbReference type="Pfam" id="PF07727">
    <property type="entry name" value="RVT_2"/>
    <property type="match status" value="1"/>
</dbReference>
<sequence length="183" mass="20529">MLVAESNMDEINILKTQLSEEFEMRDLGATEQILGMNISRNRYEGSLILSQEKYIGKLLEKFSMQDAKIVSTPLGVHFNLSKEHSPKTDEDKAAMTKVPYASAVGSLMYAMVCTRPDIAHVVGVVSRFMSNPGRKYWEAVKWLLRYLKGTSKIALCFSKNNIILEGYCDADLGDCSNTRKSTT</sequence>
<dbReference type="PANTHER" id="PTHR11439">
    <property type="entry name" value="GAG-POL-RELATED RETROTRANSPOSON"/>
    <property type="match status" value="1"/>
</dbReference>
<protein>
    <submittedName>
        <fullName evidence="2">Retrovirus-related Pol polyprotein from transposon TNT 1-94</fullName>
    </submittedName>
</protein>
<dbReference type="AlphaFoldDB" id="A0A151U0N8"/>
<evidence type="ECO:0000313" key="2">
    <source>
        <dbReference type="EMBL" id="KYP72876.1"/>
    </source>
</evidence>
<feature type="domain" description="Reverse transcriptase Ty1/copia-type" evidence="1">
    <location>
        <begin position="1"/>
        <end position="74"/>
    </location>
</feature>
<evidence type="ECO:0000259" key="1">
    <source>
        <dbReference type="Pfam" id="PF07727"/>
    </source>
</evidence>
<dbReference type="EMBL" id="CM003604">
    <property type="protein sequence ID" value="KYP72876.1"/>
    <property type="molecule type" value="Genomic_DNA"/>
</dbReference>
<dbReference type="Gramene" id="C.cajan_05347.t">
    <property type="protein sequence ID" value="C.cajan_05347.t.cds1"/>
    <property type="gene ID" value="C.cajan_05347"/>
</dbReference>
<accession>A0A151U0N8</accession>
<dbReference type="OMA" id="NMDEINI"/>
<proteinExistence type="predicted"/>
<evidence type="ECO:0000313" key="3">
    <source>
        <dbReference type="Proteomes" id="UP000075243"/>
    </source>
</evidence>
<dbReference type="Proteomes" id="UP000075243">
    <property type="component" value="Chromosome 2"/>
</dbReference>
<name>A0A151U0N8_CAJCA</name>
<organism evidence="2 3">
    <name type="scientific">Cajanus cajan</name>
    <name type="common">Pigeon pea</name>
    <name type="synonym">Cajanus indicus</name>
    <dbReference type="NCBI Taxonomy" id="3821"/>
    <lineage>
        <taxon>Eukaryota</taxon>
        <taxon>Viridiplantae</taxon>
        <taxon>Streptophyta</taxon>
        <taxon>Embryophyta</taxon>
        <taxon>Tracheophyta</taxon>
        <taxon>Spermatophyta</taxon>
        <taxon>Magnoliopsida</taxon>
        <taxon>eudicotyledons</taxon>
        <taxon>Gunneridae</taxon>
        <taxon>Pentapetalae</taxon>
        <taxon>rosids</taxon>
        <taxon>fabids</taxon>
        <taxon>Fabales</taxon>
        <taxon>Fabaceae</taxon>
        <taxon>Papilionoideae</taxon>
        <taxon>50 kb inversion clade</taxon>
        <taxon>NPAAA clade</taxon>
        <taxon>indigoferoid/millettioid clade</taxon>
        <taxon>Phaseoleae</taxon>
        <taxon>Cajanus</taxon>
    </lineage>
</organism>
<keyword evidence="3" id="KW-1185">Reference proteome</keyword>
<reference evidence="2 3" key="1">
    <citation type="journal article" date="2012" name="Nat. Biotechnol.">
        <title>Draft genome sequence of pigeonpea (Cajanus cajan), an orphan legume crop of resource-poor farmers.</title>
        <authorList>
            <person name="Varshney R.K."/>
            <person name="Chen W."/>
            <person name="Li Y."/>
            <person name="Bharti A.K."/>
            <person name="Saxena R.K."/>
            <person name="Schlueter J.A."/>
            <person name="Donoghue M.T."/>
            <person name="Azam S."/>
            <person name="Fan G."/>
            <person name="Whaley A.M."/>
            <person name="Farmer A.D."/>
            <person name="Sheridan J."/>
            <person name="Iwata A."/>
            <person name="Tuteja R."/>
            <person name="Penmetsa R.V."/>
            <person name="Wu W."/>
            <person name="Upadhyaya H.D."/>
            <person name="Yang S.P."/>
            <person name="Shah T."/>
            <person name="Saxena K.B."/>
            <person name="Michael T."/>
            <person name="McCombie W.R."/>
            <person name="Yang B."/>
            <person name="Zhang G."/>
            <person name="Yang H."/>
            <person name="Wang J."/>
            <person name="Spillane C."/>
            <person name="Cook D.R."/>
            <person name="May G.D."/>
            <person name="Xu X."/>
            <person name="Jackson S.A."/>
        </authorList>
    </citation>
    <scope>NUCLEOTIDE SEQUENCE [LARGE SCALE GENOMIC DNA]</scope>
    <source>
        <strain evidence="3">cv. Asha</strain>
    </source>
</reference>